<comment type="caution">
    <text evidence="4">The sequence shown here is derived from an EMBL/GenBank/DDBJ whole genome shotgun (WGS) entry which is preliminary data.</text>
</comment>
<dbReference type="PANTHER" id="PTHR43479:SF7">
    <property type="entry name" value="TETR-FAMILY TRANSCRIPTIONAL REGULATOR"/>
    <property type="match status" value="1"/>
</dbReference>
<dbReference type="RefSeq" id="WP_253359823.1">
    <property type="nucleotide sequence ID" value="NZ_JAIULA010000006.1"/>
</dbReference>
<dbReference type="Pfam" id="PF00440">
    <property type="entry name" value="TetR_N"/>
    <property type="match status" value="1"/>
</dbReference>
<accession>A0A9X2FIX3</accession>
<dbReference type="InterPro" id="IPR009057">
    <property type="entry name" value="Homeodomain-like_sf"/>
</dbReference>
<organism evidence="4 5">
    <name type="scientific">Ligilactobacillus ubinensis</name>
    <dbReference type="NCBI Taxonomy" id="2876789"/>
    <lineage>
        <taxon>Bacteria</taxon>
        <taxon>Bacillati</taxon>
        <taxon>Bacillota</taxon>
        <taxon>Bacilli</taxon>
        <taxon>Lactobacillales</taxon>
        <taxon>Lactobacillaceae</taxon>
        <taxon>Ligilactobacillus</taxon>
    </lineage>
</organism>
<gene>
    <name evidence="4" type="ORF">LB941_04475</name>
</gene>
<dbReference type="Proteomes" id="UP001139006">
    <property type="component" value="Unassembled WGS sequence"/>
</dbReference>
<proteinExistence type="predicted"/>
<dbReference type="InterPro" id="IPR050624">
    <property type="entry name" value="HTH-type_Tx_Regulator"/>
</dbReference>
<keyword evidence="1 2" id="KW-0238">DNA-binding</keyword>
<dbReference type="PANTHER" id="PTHR43479">
    <property type="entry name" value="ACREF/ENVCD OPERON REPRESSOR-RELATED"/>
    <property type="match status" value="1"/>
</dbReference>
<dbReference type="SUPFAM" id="SSF46689">
    <property type="entry name" value="Homeodomain-like"/>
    <property type="match status" value="1"/>
</dbReference>
<dbReference type="EMBL" id="JAIULA010000006">
    <property type="protein sequence ID" value="MCP0886592.1"/>
    <property type="molecule type" value="Genomic_DNA"/>
</dbReference>
<protein>
    <submittedName>
        <fullName evidence="4">TetR/AcrR family transcriptional regulator</fullName>
    </submittedName>
</protein>
<dbReference type="Gene3D" id="1.10.357.10">
    <property type="entry name" value="Tetracycline Repressor, domain 2"/>
    <property type="match status" value="1"/>
</dbReference>
<evidence type="ECO:0000259" key="3">
    <source>
        <dbReference type="PROSITE" id="PS50977"/>
    </source>
</evidence>
<keyword evidence="5" id="KW-1185">Reference proteome</keyword>
<dbReference type="PROSITE" id="PS50977">
    <property type="entry name" value="HTH_TETR_2"/>
    <property type="match status" value="1"/>
</dbReference>
<feature type="domain" description="HTH tetR-type" evidence="3">
    <location>
        <begin position="6"/>
        <end position="66"/>
    </location>
</feature>
<sequence>MDKRSIKTQAKVEKAMLDLMQKQNFSDISITDIANHAEISRMAFYRNYKSKEDILNKFIQEEYNNFVKDISRQSLSKLDQLLKVYFNYFKSNPHVLSAIVNAAIEGFALEKQNNYLIDFFKSKINDEQPSRYEVAYYSGAIFSTLLYWRNTNYQLSVEEIATRLATKIEKDLQRNINLKKSE</sequence>
<evidence type="ECO:0000313" key="5">
    <source>
        <dbReference type="Proteomes" id="UP001139006"/>
    </source>
</evidence>
<dbReference type="GO" id="GO:0003677">
    <property type="term" value="F:DNA binding"/>
    <property type="evidence" value="ECO:0007669"/>
    <property type="project" value="UniProtKB-UniRule"/>
</dbReference>
<name>A0A9X2FIX3_9LACO</name>
<evidence type="ECO:0000256" key="1">
    <source>
        <dbReference type="ARBA" id="ARBA00023125"/>
    </source>
</evidence>
<feature type="DNA-binding region" description="H-T-H motif" evidence="2">
    <location>
        <begin position="29"/>
        <end position="48"/>
    </location>
</feature>
<dbReference type="InterPro" id="IPR001647">
    <property type="entry name" value="HTH_TetR"/>
</dbReference>
<reference evidence="4 5" key="1">
    <citation type="journal article" date="2023" name="Int. J. Syst. Evol. Microbiol.">
        <title>Ligilactobacillus ubinensis sp. nov., a novel species isolated from the wild ferment of a durian fruit (Durio zibethinus).</title>
        <authorList>
            <person name="Heng Y.C."/>
            <person name="Menon N."/>
            <person name="Chen B."/>
            <person name="Loo B.Z.L."/>
            <person name="Wong G.W.J."/>
            <person name="Lim A.C.H."/>
            <person name="Silvaraju S."/>
            <person name="Kittelmann S."/>
        </authorList>
    </citation>
    <scope>NUCLEOTIDE SEQUENCE [LARGE SCALE GENOMIC DNA]</scope>
    <source>
        <strain evidence="4 5">WILCCON 0076</strain>
    </source>
</reference>
<evidence type="ECO:0000256" key="2">
    <source>
        <dbReference type="PROSITE-ProRule" id="PRU00335"/>
    </source>
</evidence>
<dbReference type="AlphaFoldDB" id="A0A9X2FIX3"/>
<evidence type="ECO:0000313" key="4">
    <source>
        <dbReference type="EMBL" id="MCP0886592.1"/>
    </source>
</evidence>